<dbReference type="Proteomes" id="UP000470470">
    <property type="component" value="Unassembled WGS sequence"/>
</dbReference>
<gene>
    <name evidence="7" type="ORF">G1H19_06830</name>
</gene>
<feature type="transmembrane region" description="Helical" evidence="6">
    <location>
        <begin position="292"/>
        <end position="313"/>
    </location>
</feature>
<feature type="transmembrane region" description="Helical" evidence="6">
    <location>
        <begin position="360"/>
        <end position="382"/>
    </location>
</feature>
<dbReference type="PANTHER" id="PTHR30482:SF20">
    <property type="entry name" value="HIGH-AFFINITY BRANCHED-CHAIN AMINO ACID TRANSPORT SYSTEM PERMEASE PROTEIN LIVM"/>
    <property type="match status" value="1"/>
</dbReference>
<dbReference type="AlphaFoldDB" id="A0A7K3WB69"/>
<comment type="caution">
    <text evidence="7">The sequence shown here is derived from an EMBL/GenBank/DDBJ whole genome shotgun (WGS) entry which is preliminary data.</text>
</comment>
<keyword evidence="2" id="KW-1003">Cell membrane</keyword>
<feature type="transmembrane region" description="Helical" evidence="6">
    <location>
        <begin position="210"/>
        <end position="229"/>
    </location>
</feature>
<keyword evidence="5 6" id="KW-0472">Membrane</keyword>
<dbReference type="PANTHER" id="PTHR30482">
    <property type="entry name" value="HIGH-AFFINITY BRANCHED-CHAIN AMINO ACID TRANSPORT SYSTEM PERMEASE"/>
    <property type="match status" value="1"/>
</dbReference>
<feature type="transmembrane region" description="Helical" evidence="6">
    <location>
        <begin position="440"/>
        <end position="456"/>
    </location>
</feature>
<feature type="transmembrane region" description="Helical" evidence="6">
    <location>
        <begin position="497"/>
        <end position="516"/>
    </location>
</feature>
<keyword evidence="8" id="KW-1185">Reference proteome</keyword>
<name>A0A7K3WB69_9ACTN</name>
<dbReference type="CDD" id="cd06581">
    <property type="entry name" value="TM_PBP1_LivM_like"/>
    <property type="match status" value="1"/>
</dbReference>
<evidence type="ECO:0000256" key="4">
    <source>
        <dbReference type="ARBA" id="ARBA00022989"/>
    </source>
</evidence>
<dbReference type="GO" id="GO:0005886">
    <property type="term" value="C:plasma membrane"/>
    <property type="evidence" value="ECO:0007669"/>
    <property type="project" value="UniProtKB-SubCell"/>
</dbReference>
<feature type="transmembrane region" description="Helical" evidence="6">
    <location>
        <begin position="34"/>
        <end position="53"/>
    </location>
</feature>
<comment type="subcellular location">
    <subcellularLocation>
        <location evidence="1">Cell membrane</location>
        <topology evidence="1">Multi-pass membrane protein</topology>
    </subcellularLocation>
</comment>
<dbReference type="CDD" id="cd06582">
    <property type="entry name" value="TM_PBP1_LivH_like"/>
    <property type="match status" value="1"/>
</dbReference>
<reference evidence="7 8" key="1">
    <citation type="submission" date="2020-02" db="EMBL/GenBank/DDBJ databases">
        <title>The whole genome sequence of CPCC 205119.</title>
        <authorList>
            <person name="Jiang Z."/>
        </authorList>
    </citation>
    <scope>NUCLEOTIDE SEQUENCE [LARGE SCALE GENOMIC DNA]</scope>
    <source>
        <strain evidence="7 8">CPCC 205119</strain>
    </source>
</reference>
<proteinExistence type="predicted"/>
<evidence type="ECO:0000313" key="8">
    <source>
        <dbReference type="Proteomes" id="UP000470470"/>
    </source>
</evidence>
<feature type="transmembrane region" description="Helical" evidence="6">
    <location>
        <begin position="164"/>
        <end position="181"/>
    </location>
</feature>
<accession>A0A7K3WB69</accession>
<protein>
    <submittedName>
        <fullName evidence="7">ABC transporter permease</fullName>
    </submittedName>
</protein>
<evidence type="ECO:0000256" key="5">
    <source>
        <dbReference type="ARBA" id="ARBA00023136"/>
    </source>
</evidence>
<dbReference type="GO" id="GO:0015658">
    <property type="term" value="F:branched-chain amino acid transmembrane transporter activity"/>
    <property type="evidence" value="ECO:0007669"/>
    <property type="project" value="InterPro"/>
</dbReference>
<feature type="transmembrane region" description="Helical" evidence="6">
    <location>
        <begin position="115"/>
        <end position="134"/>
    </location>
</feature>
<evidence type="ECO:0000256" key="2">
    <source>
        <dbReference type="ARBA" id="ARBA00022475"/>
    </source>
</evidence>
<evidence type="ECO:0000313" key="7">
    <source>
        <dbReference type="EMBL" id="NEL53715.1"/>
    </source>
</evidence>
<keyword evidence="4 6" id="KW-1133">Transmembrane helix</keyword>
<sequence>MTNTLVFLILGLGTGTMLAGIGLSIVITYRSSGVVNFSAGAMAMVSAYTYSGLREDGTVLIPPLPLVPDFVHVAPSGLTPASALVVALAVSVLMGVLLHFLVFRPLRNATPLARAIASVGVMLLLQAIVVLRYSSQARTAPSVLPESTSTSIQLLGAAVPVDRLVLAGIAVLMTALLWALYRFTHFGIATRAAEQNERAAALSGIATSRLALYNWMLSAFVAGLLGILFSPITQLVPDGLTFLVVPALSAALLGGFSSFWITTLAAFGIGMAQSLITYFSTLDWYPTVDGRAIPGLAAGLPFVLIFAVMLWRGDRIPARLGTVMRLPAAPRPQHPVATGLVLGTIALVGVVFAPPEWRQALILSLIGTVACLSLVVATGFLGQVSLVQSALAGVAAFLLSGLTAGWGVPFPIGPLVAIAGACLVGVLAGLPALRVRDVNFAIITLAAAVALEQVVFNNPLVGGGLTPAAVPPPTLGSLDLGPAGSFPLGDGRQPSPVFGLLCLLVVALVASAVVWLRRSPLGLRMLAIRNNERAAAAAGLDVVRTKLVGFAIAAAIAGVAGVMLGYSAGVVSLSTVGTLQAVGVLATAYIGGIGSVGGAIMGGLLTADAVMFQLLTTAFGVPTTYYQLLAGLALVLSVLGNPDGAAVVLTRARHRVTGLVRGLARGSTPSPAPVLAAADVVAPTTVGAGR</sequence>
<dbReference type="Pfam" id="PF02653">
    <property type="entry name" value="BPD_transp_2"/>
    <property type="match status" value="2"/>
</dbReference>
<evidence type="ECO:0000256" key="1">
    <source>
        <dbReference type="ARBA" id="ARBA00004651"/>
    </source>
</evidence>
<feature type="transmembrane region" description="Helical" evidence="6">
    <location>
        <begin position="414"/>
        <end position="433"/>
    </location>
</feature>
<dbReference type="InterPro" id="IPR001851">
    <property type="entry name" value="ABC_transp_permease"/>
</dbReference>
<feature type="transmembrane region" description="Helical" evidence="6">
    <location>
        <begin position="6"/>
        <end position="27"/>
    </location>
</feature>
<feature type="transmembrane region" description="Helical" evidence="6">
    <location>
        <begin position="547"/>
        <end position="566"/>
    </location>
</feature>
<evidence type="ECO:0000256" key="3">
    <source>
        <dbReference type="ARBA" id="ARBA00022692"/>
    </source>
</evidence>
<dbReference type="RefSeq" id="WP_152728403.1">
    <property type="nucleotide sequence ID" value="NZ_JAABOZ010000002.1"/>
</dbReference>
<feature type="transmembrane region" description="Helical" evidence="6">
    <location>
        <begin position="334"/>
        <end position="354"/>
    </location>
</feature>
<dbReference type="InterPro" id="IPR043428">
    <property type="entry name" value="LivM-like"/>
</dbReference>
<evidence type="ECO:0000256" key="6">
    <source>
        <dbReference type="SAM" id="Phobius"/>
    </source>
</evidence>
<feature type="transmembrane region" description="Helical" evidence="6">
    <location>
        <begin position="81"/>
        <end position="103"/>
    </location>
</feature>
<feature type="transmembrane region" description="Helical" evidence="6">
    <location>
        <begin position="625"/>
        <end position="649"/>
    </location>
</feature>
<keyword evidence="3 6" id="KW-0812">Transmembrane</keyword>
<organism evidence="7 8">
    <name type="scientific">Goekera deserti</name>
    <dbReference type="NCBI Taxonomy" id="2497753"/>
    <lineage>
        <taxon>Bacteria</taxon>
        <taxon>Bacillati</taxon>
        <taxon>Actinomycetota</taxon>
        <taxon>Actinomycetes</taxon>
        <taxon>Geodermatophilales</taxon>
        <taxon>Geodermatophilaceae</taxon>
        <taxon>Goekera</taxon>
    </lineage>
</organism>
<dbReference type="EMBL" id="JAAGWK010000009">
    <property type="protein sequence ID" value="NEL53715.1"/>
    <property type="molecule type" value="Genomic_DNA"/>
</dbReference>